<organism evidence="1 2">
    <name type="scientific">Helianthus annuus</name>
    <name type="common">Common sunflower</name>
    <dbReference type="NCBI Taxonomy" id="4232"/>
    <lineage>
        <taxon>Eukaryota</taxon>
        <taxon>Viridiplantae</taxon>
        <taxon>Streptophyta</taxon>
        <taxon>Embryophyta</taxon>
        <taxon>Tracheophyta</taxon>
        <taxon>Spermatophyta</taxon>
        <taxon>Magnoliopsida</taxon>
        <taxon>eudicotyledons</taxon>
        <taxon>Gunneridae</taxon>
        <taxon>Pentapetalae</taxon>
        <taxon>asterids</taxon>
        <taxon>campanulids</taxon>
        <taxon>Asterales</taxon>
        <taxon>Asteraceae</taxon>
        <taxon>Asteroideae</taxon>
        <taxon>Heliantheae alliance</taxon>
        <taxon>Heliantheae</taxon>
        <taxon>Helianthus</taxon>
    </lineage>
</organism>
<name>A0A9K3JCY5_HELAN</name>
<comment type="caution">
    <text evidence="1">The sequence shown here is derived from an EMBL/GenBank/DDBJ whole genome shotgun (WGS) entry which is preliminary data.</text>
</comment>
<evidence type="ECO:0000313" key="1">
    <source>
        <dbReference type="EMBL" id="KAF5812729.1"/>
    </source>
</evidence>
<proteinExistence type="predicted"/>
<protein>
    <submittedName>
        <fullName evidence="1">Uncharacterized protein</fullName>
    </submittedName>
</protein>
<dbReference type="Gramene" id="mRNA:HanXRQr2_Chr03g0089811">
    <property type="protein sequence ID" value="CDS:HanXRQr2_Chr03g0089811.1"/>
    <property type="gene ID" value="HanXRQr2_Chr03g0089811"/>
</dbReference>
<keyword evidence="2" id="KW-1185">Reference proteome</keyword>
<sequence length="57" mass="6495">MNFSSENLVDTWAVDLEKKGQNVSQAHLQIQTTIPSQIQFVINLRRNIPVSLNSSFH</sequence>
<dbReference type="Proteomes" id="UP000215914">
    <property type="component" value="Unassembled WGS sequence"/>
</dbReference>
<dbReference type="EMBL" id="MNCJ02000318">
    <property type="protein sequence ID" value="KAF5812729.1"/>
    <property type="molecule type" value="Genomic_DNA"/>
</dbReference>
<reference evidence="1" key="1">
    <citation type="journal article" date="2017" name="Nature">
        <title>The sunflower genome provides insights into oil metabolism, flowering and Asterid evolution.</title>
        <authorList>
            <person name="Badouin H."/>
            <person name="Gouzy J."/>
            <person name="Grassa C.J."/>
            <person name="Murat F."/>
            <person name="Staton S.E."/>
            <person name="Cottret L."/>
            <person name="Lelandais-Briere C."/>
            <person name="Owens G.L."/>
            <person name="Carrere S."/>
            <person name="Mayjonade B."/>
            <person name="Legrand L."/>
            <person name="Gill N."/>
            <person name="Kane N.C."/>
            <person name="Bowers J.E."/>
            <person name="Hubner S."/>
            <person name="Bellec A."/>
            <person name="Berard A."/>
            <person name="Berges H."/>
            <person name="Blanchet N."/>
            <person name="Boniface M.C."/>
            <person name="Brunel D."/>
            <person name="Catrice O."/>
            <person name="Chaidir N."/>
            <person name="Claudel C."/>
            <person name="Donnadieu C."/>
            <person name="Faraut T."/>
            <person name="Fievet G."/>
            <person name="Helmstetter N."/>
            <person name="King M."/>
            <person name="Knapp S.J."/>
            <person name="Lai Z."/>
            <person name="Le Paslier M.C."/>
            <person name="Lippi Y."/>
            <person name="Lorenzon L."/>
            <person name="Mandel J.R."/>
            <person name="Marage G."/>
            <person name="Marchand G."/>
            <person name="Marquand E."/>
            <person name="Bret-Mestries E."/>
            <person name="Morien E."/>
            <person name="Nambeesan S."/>
            <person name="Nguyen T."/>
            <person name="Pegot-Espagnet P."/>
            <person name="Pouilly N."/>
            <person name="Raftis F."/>
            <person name="Sallet E."/>
            <person name="Schiex T."/>
            <person name="Thomas J."/>
            <person name="Vandecasteele C."/>
            <person name="Vares D."/>
            <person name="Vear F."/>
            <person name="Vautrin S."/>
            <person name="Crespi M."/>
            <person name="Mangin B."/>
            <person name="Burke J.M."/>
            <person name="Salse J."/>
            <person name="Munos S."/>
            <person name="Vincourt P."/>
            <person name="Rieseberg L.H."/>
            <person name="Langlade N.B."/>
        </authorList>
    </citation>
    <scope>NUCLEOTIDE SEQUENCE</scope>
    <source>
        <tissue evidence="1">Leaves</tissue>
    </source>
</reference>
<gene>
    <name evidence="1" type="ORF">HanXRQr2_Chr03g0089811</name>
</gene>
<dbReference type="AlphaFoldDB" id="A0A9K3JCY5"/>
<accession>A0A9K3JCY5</accession>
<evidence type="ECO:0000313" key="2">
    <source>
        <dbReference type="Proteomes" id="UP000215914"/>
    </source>
</evidence>
<reference evidence="1" key="2">
    <citation type="submission" date="2020-06" db="EMBL/GenBank/DDBJ databases">
        <title>Helianthus annuus Genome sequencing and assembly Release 2.</title>
        <authorList>
            <person name="Gouzy J."/>
            <person name="Langlade N."/>
            <person name="Munos S."/>
        </authorList>
    </citation>
    <scope>NUCLEOTIDE SEQUENCE</scope>
    <source>
        <tissue evidence="1">Leaves</tissue>
    </source>
</reference>